<protein>
    <recommendedName>
        <fullName evidence="6">Serine protease</fullName>
        <ecNumber evidence="6">3.4.21.-</ecNumber>
    </recommendedName>
</protein>
<evidence type="ECO:0000256" key="5">
    <source>
        <dbReference type="ARBA" id="ARBA00022825"/>
    </source>
</evidence>
<dbReference type="SUPFAM" id="SSF54060">
    <property type="entry name" value="His-Me finger endonucleases"/>
    <property type="match status" value="1"/>
</dbReference>
<evidence type="ECO:0000256" key="1">
    <source>
        <dbReference type="ARBA" id="ARBA00008764"/>
    </source>
</evidence>
<dbReference type="InterPro" id="IPR009003">
    <property type="entry name" value="Peptidase_S1_PA"/>
</dbReference>
<proteinExistence type="inferred from homology"/>
<dbReference type="InterPro" id="IPR044929">
    <property type="entry name" value="DNA/RNA_non-sp_Endonuclease_sf"/>
</dbReference>
<dbReference type="Gene3D" id="2.40.10.10">
    <property type="entry name" value="Trypsin-like serine proteases"/>
    <property type="match status" value="2"/>
</dbReference>
<dbReference type="RefSeq" id="WP_380603588.1">
    <property type="nucleotide sequence ID" value="NZ_JBHSDU010000015.1"/>
</dbReference>
<evidence type="ECO:0000313" key="10">
    <source>
        <dbReference type="Proteomes" id="UP001595904"/>
    </source>
</evidence>
<evidence type="ECO:0000256" key="6">
    <source>
        <dbReference type="RuleBase" id="RU004296"/>
    </source>
</evidence>
<dbReference type="SMART" id="SM00892">
    <property type="entry name" value="Endonuclease_NS"/>
    <property type="match status" value="1"/>
</dbReference>
<dbReference type="SUPFAM" id="SSF50494">
    <property type="entry name" value="Trypsin-like serine proteases"/>
    <property type="match status" value="1"/>
</dbReference>
<dbReference type="InterPro" id="IPR020821">
    <property type="entry name" value="ENPP1-3/EXOG-like_nuc-like"/>
</dbReference>
<dbReference type="Pfam" id="PF01223">
    <property type="entry name" value="Endonuclease_NS"/>
    <property type="match status" value="1"/>
</dbReference>
<keyword evidence="3" id="KW-0732">Signal</keyword>
<dbReference type="GO" id="GO:0004519">
    <property type="term" value="F:endonuclease activity"/>
    <property type="evidence" value="ECO:0007669"/>
    <property type="project" value="UniProtKB-KW"/>
</dbReference>
<evidence type="ECO:0000313" key="9">
    <source>
        <dbReference type="EMBL" id="MFC4313351.1"/>
    </source>
</evidence>
<evidence type="ECO:0000256" key="2">
    <source>
        <dbReference type="ARBA" id="ARBA00022670"/>
    </source>
</evidence>
<organism evidence="9 10">
    <name type="scientific">Steroidobacter flavus</name>
    <dbReference type="NCBI Taxonomy" id="1842136"/>
    <lineage>
        <taxon>Bacteria</taxon>
        <taxon>Pseudomonadati</taxon>
        <taxon>Pseudomonadota</taxon>
        <taxon>Gammaproteobacteria</taxon>
        <taxon>Steroidobacterales</taxon>
        <taxon>Steroidobacteraceae</taxon>
        <taxon>Steroidobacter</taxon>
    </lineage>
</organism>
<keyword evidence="4 6" id="KW-0378">Hydrolase</keyword>
<keyword evidence="9" id="KW-0255">Endonuclease</keyword>
<name>A0ABV8T0B2_9GAMM</name>
<dbReference type="PANTHER" id="PTHR13966">
    <property type="entry name" value="ENDONUCLEASE RELATED"/>
    <property type="match status" value="1"/>
</dbReference>
<accession>A0ABV8T0B2</accession>
<keyword evidence="2 6" id="KW-0645">Protease</keyword>
<evidence type="ECO:0000259" key="8">
    <source>
        <dbReference type="SMART" id="SM00892"/>
    </source>
</evidence>
<dbReference type="InterPro" id="IPR043504">
    <property type="entry name" value="Peptidase_S1_PA_chymotrypsin"/>
</dbReference>
<dbReference type="Pfam" id="PF13365">
    <property type="entry name" value="Trypsin_2"/>
    <property type="match status" value="1"/>
</dbReference>
<reference evidence="10" key="1">
    <citation type="journal article" date="2019" name="Int. J. Syst. Evol. Microbiol.">
        <title>The Global Catalogue of Microorganisms (GCM) 10K type strain sequencing project: providing services to taxonomists for standard genome sequencing and annotation.</title>
        <authorList>
            <consortium name="The Broad Institute Genomics Platform"/>
            <consortium name="The Broad Institute Genome Sequencing Center for Infectious Disease"/>
            <person name="Wu L."/>
            <person name="Ma J."/>
        </authorList>
    </citation>
    <scope>NUCLEOTIDE SEQUENCE [LARGE SCALE GENOMIC DNA]</scope>
    <source>
        <strain evidence="10">CGMCC 1.10759</strain>
    </source>
</reference>
<evidence type="ECO:0000259" key="7">
    <source>
        <dbReference type="SMART" id="SM00477"/>
    </source>
</evidence>
<keyword evidence="5 6" id="KW-0720">Serine protease</keyword>
<sequence length="766" mass="84975">MKFPEHIERAARARVAIANKQIENSLTQARKGVPLAAEPDHERLISRLQAKAGLSYEEAEMIAQGAASSRGRAALEGGAEKIYGKTIDFVGVSFLERGFVSARAVARVAYRTGQPLGTGFMVSDRLFLTNNHVIATAEAASQLVIEFDYELDPQDRLMGVTRFALAPTVFFQTDEQDDLDFTLVAVGPRIDGNKELSSFGWCQMSDASDKHALGEWANIVQHPDGRYKEVVLRENRLVSRLDTVLHYVADTEPGSSGSPVFNNEWLVIAIHHWGGPWRQKKDEQGRSLSLEVNEGIRASSIVKDLKSRQRGLGPAQQLLLEQMFKMGESRRPPRAAIVDATRTAGVDQNLGPQMASDGSAVWRFPVEVSVRLPWGQPASPNAPTAPASVPDTIAPAASEAKVKPSSDYGSRSGYKPKFIEGHVVELPALTAQQRQSAARNREAESGDDPFELKYHHFSIVMNKKRRLAFFTACNIDGKRSKHVDRDSGVVTPLDVNDPAIERLDPELAEGAEASESWYDDKRLDPSEYAGSDVYSKQVVPGFPDTSSMARTLRMFQRGHLVRRMDPAWGTDKQALLADADTFHWTNCSPQVGFFNMGRGGSFHLAGTERGKLWRAIENYVLRNARAENQKVSVFSGPVFLNNDRKFRTIQVPGRFWKIVVWAEGAELRSLAMIADQRPVISVWPETLGESVDLGQEAFGDPDEIEKVDDFLTTVAEIENLTKLNFGDNVREGDIRTGEEALAVEKLEDVALSKSRPRRSPARKKRR</sequence>
<dbReference type="EMBL" id="JBHSDU010000015">
    <property type="protein sequence ID" value="MFC4313351.1"/>
    <property type="molecule type" value="Genomic_DNA"/>
</dbReference>
<feature type="domain" description="ENPP1-3/EXOG-like endonuclease/phosphodiesterase" evidence="7">
    <location>
        <begin position="454"/>
        <end position="732"/>
    </location>
</feature>
<keyword evidence="10" id="KW-1185">Reference proteome</keyword>
<comment type="similarity">
    <text evidence="1 6">Belongs to the peptidase S1B family.</text>
</comment>
<feature type="domain" description="DNA/RNA non-specific endonuclease/pyrophosphatase/phosphodiesterase" evidence="8">
    <location>
        <begin position="453"/>
        <end position="732"/>
    </location>
</feature>
<dbReference type="InterPro" id="IPR040255">
    <property type="entry name" value="Non-specific_endonuclease"/>
</dbReference>
<dbReference type="EC" id="3.4.21.-" evidence="6"/>
<dbReference type="InterPro" id="IPR008256">
    <property type="entry name" value="Peptidase_S1B"/>
</dbReference>
<dbReference type="Proteomes" id="UP001595904">
    <property type="component" value="Unassembled WGS sequence"/>
</dbReference>
<evidence type="ECO:0000256" key="3">
    <source>
        <dbReference type="ARBA" id="ARBA00022729"/>
    </source>
</evidence>
<dbReference type="InterPro" id="IPR001604">
    <property type="entry name" value="Endo_G_ENPP1-like_dom"/>
</dbReference>
<dbReference type="PRINTS" id="PR00839">
    <property type="entry name" value="V8PROTEASE"/>
</dbReference>
<dbReference type="Gene3D" id="3.40.570.10">
    <property type="entry name" value="Extracellular Endonuclease, subunit A"/>
    <property type="match status" value="1"/>
</dbReference>
<evidence type="ECO:0000256" key="4">
    <source>
        <dbReference type="ARBA" id="ARBA00022801"/>
    </source>
</evidence>
<dbReference type="SMART" id="SM00477">
    <property type="entry name" value="NUC"/>
    <property type="match status" value="1"/>
</dbReference>
<comment type="caution">
    <text evidence="9">The sequence shown here is derived from an EMBL/GenBank/DDBJ whole genome shotgun (WGS) entry which is preliminary data.</text>
</comment>
<dbReference type="InterPro" id="IPR044925">
    <property type="entry name" value="His-Me_finger_sf"/>
</dbReference>
<gene>
    <name evidence="9" type="ORF">ACFPN2_30005</name>
</gene>
<dbReference type="PANTHER" id="PTHR13966:SF5">
    <property type="entry name" value="ENDONUCLEASE G, MITOCHONDRIAL"/>
    <property type="match status" value="1"/>
</dbReference>
<keyword evidence="9" id="KW-0540">Nuclease</keyword>